<keyword evidence="3" id="KW-0378">Hydrolase</keyword>
<dbReference type="EMBL" id="JAGMUV010000015">
    <property type="protein sequence ID" value="KAH7133894.1"/>
    <property type="molecule type" value="Genomic_DNA"/>
</dbReference>
<dbReference type="GO" id="GO:0005525">
    <property type="term" value="F:GTP binding"/>
    <property type="evidence" value="ECO:0007669"/>
    <property type="project" value="InterPro"/>
</dbReference>
<dbReference type="Pfam" id="PF01926">
    <property type="entry name" value="MMR_HSR1"/>
    <property type="match status" value="1"/>
</dbReference>
<evidence type="ECO:0000313" key="3">
    <source>
        <dbReference type="EMBL" id="KAH7133894.1"/>
    </source>
</evidence>
<dbReference type="Proteomes" id="UP000738349">
    <property type="component" value="Unassembled WGS sequence"/>
</dbReference>
<evidence type="ECO:0000259" key="2">
    <source>
        <dbReference type="Pfam" id="PF01926"/>
    </source>
</evidence>
<feature type="domain" description="G" evidence="2">
    <location>
        <begin position="8"/>
        <end position="69"/>
    </location>
</feature>
<proteinExistence type="predicted"/>
<accession>A0A9P9IX54</accession>
<keyword evidence="1" id="KW-0175">Coiled coil</keyword>
<evidence type="ECO:0000256" key="1">
    <source>
        <dbReference type="SAM" id="Coils"/>
    </source>
</evidence>
<dbReference type="InterPro" id="IPR006073">
    <property type="entry name" value="GTP-bd"/>
</dbReference>
<dbReference type="InterPro" id="IPR027417">
    <property type="entry name" value="P-loop_NTPase"/>
</dbReference>
<protein>
    <submittedName>
        <fullName evidence="3">P-loop containing nucleoside triphosphate hydrolase protein</fullName>
    </submittedName>
</protein>
<evidence type="ECO:0000313" key="4">
    <source>
        <dbReference type="Proteomes" id="UP000738349"/>
    </source>
</evidence>
<dbReference type="SUPFAM" id="SSF52540">
    <property type="entry name" value="P-loop containing nucleoside triphosphate hydrolases"/>
    <property type="match status" value="1"/>
</dbReference>
<dbReference type="CDD" id="cd00882">
    <property type="entry name" value="Ras_like_GTPase"/>
    <property type="match status" value="1"/>
</dbReference>
<dbReference type="Gene3D" id="3.40.50.300">
    <property type="entry name" value="P-loop containing nucleotide triphosphate hydrolases"/>
    <property type="match status" value="1"/>
</dbReference>
<comment type="caution">
    <text evidence="3">The sequence shown here is derived from an EMBL/GenBank/DDBJ whole genome shotgun (WGS) entry which is preliminary data.</text>
</comment>
<dbReference type="OrthoDB" id="8954335at2759"/>
<sequence length="363" mass="42711">MAGPEVIIAVMGVTGSGKSSFIRLVTGRSDVVIGDSLDSETTQVHSYDFYHRGTKYILIDTPGFDDTNRPDSEITERILTWLSNSYASGQLLNGVIYLHRITDSRMGGTALRNNRMVRQLVGKDAFKNVTLATTFWEKVSETVGARREQELRETKDFWGGMHGQGAEMVRLKRDRGTALSIVEKIGKKGKVVMQAQDEIITQGKSINDTAAAREQKEQAQRLERELREEMERERLYLQRKAEHERRQHVLQIQRNKIEMQRKLAAEREATRAREERARMEAKAQLEREKCELEVARRRQEEKRRIELEEMERERRKQKWRDEERAAELRRKFQREYVCIRYSASWPCDKCKGRVFRYTKYYRK</sequence>
<keyword evidence="4" id="KW-1185">Reference proteome</keyword>
<feature type="coiled-coil region" evidence="1">
    <location>
        <begin position="209"/>
        <end position="318"/>
    </location>
</feature>
<organism evidence="3 4">
    <name type="scientific">Dactylonectria macrodidyma</name>
    <dbReference type="NCBI Taxonomy" id="307937"/>
    <lineage>
        <taxon>Eukaryota</taxon>
        <taxon>Fungi</taxon>
        <taxon>Dikarya</taxon>
        <taxon>Ascomycota</taxon>
        <taxon>Pezizomycotina</taxon>
        <taxon>Sordariomycetes</taxon>
        <taxon>Hypocreomycetidae</taxon>
        <taxon>Hypocreales</taxon>
        <taxon>Nectriaceae</taxon>
        <taxon>Dactylonectria</taxon>
    </lineage>
</organism>
<name>A0A9P9IX54_9HYPO</name>
<reference evidence="3" key="1">
    <citation type="journal article" date="2021" name="Nat. Commun.">
        <title>Genetic determinants of endophytism in the Arabidopsis root mycobiome.</title>
        <authorList>
            <person name="Mesny F."/>
            <person name="Miyauchi S."/>
            <person name="Thiergart T."/>
            <person name="Pickel B."/>
            <person name="Atanasova L."/>
            <person name="Karlsson M."/>
            <person name="Huettel B."/>
            <person name="Barry K.W."/>
            <person name="Haridas S."/>
            <person name="Chen C."/>
            <person name="Bauer D."/>
            <person name="Andreopoulos W."/>
            <person name="Pangilinan J."/>
            <person name="LaButti K."/>
            <person name="Riley R."/>
            <person name="Lipzen A."/>
            <person name="Clum A."/>
            <person name="Drula E."/>
            <person name="Henrissat B."/>
            <person name="Kohler A."/>
            <person name="Grigoriev I.V."/>
            <person name="Martin F.M."/>
            <person name="Hacquard S."/>
        </authorList>
    </citation>
    <scope>NUCLEOTIDE SEQUENCE</scope>
    <source>
        <strain evidence="3">MPI-CAGE-AT-0147</strain>
    </source>
</reference>
<dbReference type="GO" id="GO:0016787">
    <property type="term" value="F:hydrolase activity"/>
    <property type="evidence" value="ECO:0007669"/>
    <property type="project" value="UniProtKB-KW"/>
</dbReference>
<gene>
    <name evidence="3" type="ORF">EDB81DRAFT_845338</name>
</gene>
<dbReference type="AlphaFoldDB" id="A0A9P9IX54"/>